<protein>
    <submittedName>
        <fullName evidence="2">Uncharacterized protein</fullName>
    </submittedName>
</protein>
<comment type="caution">
    <text evidence="2">The sequence shown here is derived from an EMBL/GenBank/DDBJ whole genome shotgun (WGS) entry which is preliminary data.</text>
</comment>
<proteinExistence type="predicted"/>
<dbReference type="OMA" id="EINFPLM"/>
<evidence type="ECO:0000256" key="1">
    <source>
        <dbReference type="SAM" id="MobiDB-lite"/>
    </source>
</evidence>
<evidence type="ECO:0000313" key="3">
    <source>
        <dbReference type="Proteomes" id="UP000655225"/>
    </source>
</evidence>
<gene>
    <name evidence="2" type="ORF">HHK36_024473</name>
</gene>
<dbReference type="EMBL" id="JABCRI010000018">
    <property type="protein sequence ID" value="KAF8389953.1"/>
    <property type="molecule type" value="Genomic_DNA"/>
</dbReference>
<evidence type="ECO:0000313" key="2">
    <source>
        <dbReference type="EMBL" id="KAF8389953.1"/>
    </source>
</evidence>
<dbReference type="AlphaFoldDB" id="A0A835D4A2"/>
<accession>A0A835D4A2</accession>
<reference evidence="2 3" key="1">
    <citation type="submission" date="2020-04" db="EMBL/GenBank/DDBJ databases">
        <title>Plant Genome Project.</title>
        <authorList>
            <person name="Zhang R.-G."/>
        </authorList>
    </citation>
    <scope>NUCLEOTIDE SEQUENCE [LARGE SCALE GENOMIC DNA]</scope>
    <source>
        <strain evidence="2">YNK0</strain>
        <tissue evidence="2">Leaf</tissue>
    </source>
</reference>
<name>A0A835D4A2_TETSI</name>
<feature type="compositionally biased region" description="Low complexity" evidence="1">
    <location>
        <begin position="89"/>
        <end position="102"/>
    </location>
</feature>
<dbReference type="Proteomes" id="UP000655225">
    <property type="component" value="Unassembled WGS sequence"/>
</dbReference>
<feature type="region of interest" description="Disordered" evidence="1">
    <location>
        <begin position="84"/>
        <end position="124"/>
    </location>
</feature>
<organism evidence="2 3">
    <name type="scientific">Tetracentron sinense</name>
    <name type="common">Spur-leaf</name>
    <dbReference type="NCBI Taxonomy" id="13715"/>
    <lineage>
        <taxon>Eukaryota</taxon>
        <taxon>Viridiplantae</taxon>
        <taxon>Streptophyta</taxon>
        <taxon>Embryophyta</taxon>
        <taxon>Tracheophyta</taxon>
        <taxon>Spermatophyta</taxon>
        <taxon>Magnoliopsida</taxon>
        <taxon>Trochodendrales</taxon>
        <taxon>Trochodendraceae</taxon>
        <taxon>Tetracentron</taxon>
    </lineage>
</organism>
<keyword evidence="3" id="KW-1185">Reference proteome</keyword>
<sequence>MLLPQKCETFKILWTRLKIVHSNDIQHKQTSSWDLYSPTLHTLPNGSQITEDGANNQDTGNLHDEINFPLMQWYFKHMQHQHHMHLKSKLQSSSSTSSTLTQEVQRLEEPQHPSAVPDMNRQLA</sequence>